<feature type="binding site" evidence="5">
    <location>
        <begin position="346"/>
        <end position="350"/>
    </location>
    <ligand>
        <name>FMN</name>
        <dbReference type="ChEBI" id="CHEBI:58210"/>
    </ligand>
</feature>
<dbReference type="PANTHER" id="PTHR10578">
    <property type="entry name" value="S -2-HYDROXY-ACID OXIDASE-RELATED"/>
    <property type="match status" value="1"/>
</dbReference>
<feature type="active site" description="Proton acceptor" evidence="4">
    <location>
        <position position="317"/>
    </location>
</feature>
<keyword evidence="8" id="KW-1185">Reference proteome</keyword>
<keyword evidence="7" id="KW-0503">Monooxygenase</keyword>
<accession>A0A3A3Z417</accession>
<sequence>MAESYGRRVQSRIYREGVLGRRPAVPVDPVRLAAAARRRMPRRAWAYVAGSAGQQATERANRAALDAWRIVPRMLRAVEERDLSVELFGQRYPAPVLLAPIGVLEMAHPEADLAVARASARLGLPMLVSTQGSAPVEATAAAAGATAPWFQLYWSREPDLVASMVRRAEASGCRALVVTVDTHLLGWRPQDLDLGHLPFARGLGIAQYTSDPVFARLVAERPRSRTSARPTPAAVGALLSMARHHPGGTWANLRSPAPRAAVETFLDVFSNPALTWDDLGRLRGLTSLPVLVKGVQTREDARLAEEHGADGVVVSNHGGRQVDGALGSLDALADVAGSVDVPVLFDSGIRGGADAFKALALGARAVLLGRPYVYGLALAGEEGVVQVVEHLVAELDLTLGLAGCRTLADVGPAAVRRC</sequence>
<feature type="binding site" evidence="5">
    <location>
        <position position="320"/>
    </location>
    <ligand>
        <name>glyoxylate</name>
        <dbReference type="ChEBI" id="CHEBI:36655"/>
    </ligand>
</feature>
<dbReference type="OrthoDB" id="9770452at2"/>
<keyword evidence="5" id="KW-0288">FMN</keyword>
<evidence type="ECO:0000259" key="6">
    <source>
        <dbReference type="PROSITE" id="PS51349"/>
    </source>
</evidence>
<dbReference type="InterPro" id="IPR000262">
    <property type="entry name" value="FMN-dep_DH"/>
</dbReference>
<evidence type="ECO:0000313" key="8">
    <source>
        <dbReference type="Proteomes" id="UP000265614"/>
    </source>
</evidence>
<gene>
    <name evidence="7" type="ORF">D5H78_09015</name>
</gene>
<evidence type="ECO:0000256" key="1">
    <source>
        <dbReference type="ARBA" id="ARBA00001917"/>
    </source>
</evidence>
<dbReference type="Proteomes" id="UP000265614">
    <property type="component" value="Unassembled WGS sequence"/>
</dbReference>
<dbReference type="EMBL" id="QZEZ01000003">
    <property type="protein sequence ID" value="RJK96366.1"/>
    <property type="molecule type" value="Genomic_DNA"/>
</dbReference>
<evidence type="ECO:0000313" key="7">
    <source>
        <dbReference type="EMBL" id="RJK96366.1"/>
    </source>
</evidence>
<feature type="domain" description="FMN hydroxy acid dehydrogenase" evidence="6">
    <location>
        <begin position="21"/>
        <end position="418"/>
    </location>
</feature>
<evidence type="ECO:0000256" key="5">
    <source>
        <dbReference type="PIRSR" id="PIRSR000138-2"/>
    </source>
</evidence>
<organism evidence="7 8">
    <name type="scientific">Vallicoccus soli</name>
    <dbReference type="NCBI Taxonomy" id="2339232"/>
    <lineage>
        <taxon>Bacteria</taxon>
        <taxon>Bacillati</taxon>
        <taxon>Actinomycetota</taxon>
        <taxon>Actinomycetes</taxon>
        <taxon>Motilibacterales</taxon>
        <taxon>Vallicoccaceae</taxon>
        <taxon>Vallicoccus</taxon>
    </lineage>
</organism>
<proteinExistence type="inferred from homology"/>
<dbReference type="PROSITE" id="PS51349">
    <property type="entry name" value="FMN_HYDROXY_ACID_DH_2"/>
    <property type="match status" value="1"/>
</dbReference>
<dbReference type="InterPro" id="IPR008259">
    <property type="entry name" value="FMN_hydac_DH_AS"/>
</dbReference>
<feature type="binding site" evidence="5">
    <location>
        <position position="293"/>
    </location>
    <ligand>
        <name>FMN</name>
        <dbReference type="ChEBI" id="CHEBI:58210"/>
    </ligand>
</feature>
<dbReference type="GO" id="GO:0004497">
    <property type="term" value="F:monooxygenase activity"/>
    <property type="evidence" value="ECO:0007669"/>
    <property type="project" value="UniProtKB-KW"/>
</dbReference>
<feature type="binding site" evidence="5">
    <location>
        <position position="151"/>
    </location>
    <ligand>
        <name>FMN</name>
        <dbReference type="ChEBI" id="CHEBI:58210"/>
    </ligand>
</feature>
<feature type="binding site" evidence="5">
    <location>
        <position position="188"/>
    </location>
    <ligand>
        <name>glyoxylate</name>
        <dbReference type="ChEBI" id="CHEBI:36655"/>
    </ligand>
</feature>
<protein>
    <submittedName>
        <fullName evidence="7">Lactate 2-monooxygenase</fullName>
    </submittedName>
</protein>
<dbReference type="Pfam" id="PF01070">
    <property type="entry name" value="FMN_dh"/>
    <property type="match status" value="1"/>
</dbReference>
<feature type="binding site" evidence="5">
    <location>
        <position position="153"/>
    </location>
    <ligand>
        <name>glyoxylate</name>
        <dbReference type="ChEBI" id="CHEBI:36655"/>
    </ligand>
</feature>
<dbReference type="AlphaFoldDB" id="A0A3A3Z417"/>
<evidence type="ECO:0000256" key="4">
    <source>
        <dbReference type="PIRSR" id="PIRSR000138-1"/>
    </source>
</evidence>
<dbReference type="PROSITE" id="PS00557">
    <property type="entry name" value="FMN_HYDROXY_ACID_DH_1"/>
    <property type="match status" value="1"/>
</dbReference>
<feature type="binding site" evidence="5">
    <location>
        <position position="47"/>
    </location>
    <ligand>
        <name>glyoxylate</name>
        <dbReference type="ChEBI" id="CHEBI:36655"/>
    </ligand>
</feature>
<feature type="binding site" evidence="5">
    <location>
        <position position="317"/>
    </location>
    <ligand>
        <name>glyoxylate</name>
        <dbReference type="ChEBI" id="CHEBI:36655"/>
    </ligand>
</feature>
<dbReference type="GO" id="GO:0010181">
    <property type="term" value="F:FMN binding"/>
    <property type="evidence" value="ECO:0007669"/>
    <property type="project" value="InterPro"/>
</dbReference>
<feature type="binding site" evidence="5">
    <location>
        <begin position="369"/>
        <end position="370"/>
    </location>
    <ligand>
        <name>FMN</name>
        <dbReference type="ChEBI" id="CHEBI:58210"/>
    </ligand>
</feature>
<evidence type="ECO:0000256" key="2">
    <source>
        <dbReference type="ARBA" id="ARBA00023002"/>
    </source>
</evidence>
<name>A0A3A3Z417_9ACTN</name>
<dbReference type="PANTHER" id="PTHR10578:SF143">
    <property type="entry name" value="FMN-DEPENDENT ALPHA-HYDROXY ACID DEHYDROGENASE PB1A11.03"/>
    <property type="match status" value="1"/>
</dbReference>
<comment type="cofactor">
    <cofactor evidence="1">
        <name>FMN</name>
        <dbReference type="ChEBI" id="CHEBI:58210"/>
    </cofactor>
</comment>
<comment type="similarity">
    <text evidence="3">Belongs to the FMN-dependent alpha-hydroxy acid dehydrogenase family.</text>
</comment>
<reference evidence="7 8" key="1">
    <citation type="submission" date="2018-09" db="EMBL/GenBank/DDBJ databases">
        <title>YIM 75000 draft genome.</title>
        <authorList>
            <person name="Tang S."/>
            <person name="Feng Y."/>
        </authorList>
    </citation>
    <scope>NUCLEOTIDE SEQUENCE [LARGE SCALE GENOMIC DNA]</scope>
    <source>
        <strain evidence="7 8">YIM 75000</strain>
    </source>
</reference>
<dbReference type="InterPro" id="IPR013785">
    <property type="entry name" value="Aldolase_TIM"/>
</dbReference>
<dbReference type="PIRSF" id="PIRSF000138">
    <property type="entry name" value="Al-hdrx_acd_dh"/>
    <property type="match status" value="1"/>
</dbReference>
<feature type="binding site" evidence="5">
    <location>
        <position position="315"/>
    </location>
    <ligand>
        <name>FMN</name>
        <dbReference type="ChEBI" id="CHEBI:58210"/>
    </ligand>
</feature>
<dbReference type="InterPro" id="IPR037396">
    <property type="entry name" value="FMN_HAD"/>
</dbReference>
<dbReference type="RefSeq" id="WP_119950097.1">
    <property type="nucleotide sequence ID" value="NZ_QZEZ01000003.1"/>
</dbReference>
<comment type="caution">
    <text evidence="7">The sequence shown here is derived from an EMBL/GenBank/DDBJ whole genome shotgun (WGS) entry which is preliminary data.</text>
</comment>
<feature type="binding site" evidence="5">
    <location>
        <position position="129"/>
    </location>
    <ligand>
        <name>FMN</name>
        <dbReference type="ChEBI" id="CHEBI:58210"/>
    </ligand>
</feature>
<feature type="binding site" evidence="5">
    <location>
        <position position="179"/>
    </location>
    <ligand>
        <name>FMN</name>
        <dbReference type="ChEBI" id="CHEBI:58210"/>
    </ligand>
</feature>
<evidence type="ECO:0000256" key="3">
    <source>
        <dbReference type="ARBA" id="ARBA00024042"/>
    </source>
</evidence>
<keyword evidence="5" id="KW-0285">Flavoprotein</keyword>
<dbReference type="InterPro" id="IPR012133">
    <property type="entry name" value="Alpha-hydoxy_acid_DH_FMN"/>
</dbReference>
<feature type="binding site" evidence="5">
    <location>
        <begin position="100"/>
        <end position="102"/>
    </location>
    <ligand>
        <name>FMN</name>
        <dbReference type="ChEBI" id="CHEBI:58210"/>
    </ligand>
</feature>
<dbReference type="SUPFAM" id="SSF51395">
    <property type="entry name" value="FMN-linked oxidoreductases"/>
    <property type="match status" value="1"/>
</dbReference>
<dbReference type="Gene3D" id="3.20.20.70">
    <property type="entry name" value="Aldolase class I"/>
    <property type="match status" value="1"/>
</dbReference>
<keyword evidence="2" id="KW-0560">Oxidoreductase</keyword>